<dbReference type="GO" id="GO:0008810">
    <property type="term" value="F:cellulase activity"/>
    <property type="evidence" value="ECO:0007669"/>
    <property type="project" value="UniProtKB-EC"/>
</dbReference>
<evidence type="ECO:0000313" key="12">
    <source>
        <dbReference type="EMBL" id="QSB16730.1"/>
    </source>
</evidence>
<keyword evidence="5" id="KW-0136">Cellulose degradation</keyword>
<dbReference type="PANTHER" id="PTHR31297">
    <property type="entry name" value="GLUCAN ENDO-1,6-BETA-GLUCOSIDASE B"/>
    <property type="match status" value="1"/>
</dbReference>
<dbReference type="RefSeq" id="WP_239678964.1">
    <property type="nucleotide sequence ID" value="NZ_CP070499.1"/>
</dbReference>
<evidence type="ECO:0000256" key="9">
    <source>
        <dbReference type="SAM" id="MobiDB-lite"/>
    </source>
</evidence>
<name>A0A895YRI6_9ACTN</name>
<keyword evidence="7" id="KW-0326">Glycosidase</keyword>
<evidence type="ECO:0000256" key="7">
    <source>
        <dbReference type="ARBA" id="ARBA00023295"/>
    </source>
</evidence>
<evidence type="ECO:0000256" key="5">
    <source>
        <dbReference type="ARBA" id="ARBA00023001"/>
    </source>
</evidence>
<dbReference type="EMBL" id="CP070499">
    <property type="protein sequence ID" value="QSB16730.1"/>
    <property type="molecule type" value="Genomic_DNA"/>
</dbReference>
<feature type="region of interest" description="Disordered" evidence="9">
    <location>
        <begin position="141"/>
        <end position="168"/>
    </location>
</feature>
<dbReference type="Pfam" id="PF00553">
    <property type="entry name" value="CBM_2"/>
    <property type="match status" value="1"/>
</dbReference>
<keyword evidence="8" id="KW-0624">Polysaccharide degradation</keyword>
<dbReference type="GO" id="GO:0009986">
    <property type="term" value="C:cell surface"/>
    <property type="evidence" value="ECO:0007669"/>
    <property type="project" value="TreeGrafter"/>
</dbReference>
<evidence type="ECO:0000256" key="4">
    <source>
        <dbReference type="ARBA" id="ARBA00022801"/>
    </source>
</evidence>
<sequence length="692" mass="76206">MQGVRRARWRASVIAGSVAALLVAGTAVAVGAQAATGCRVAYTVPAQWPGGFTADVAVTNLGEPLDGWSLEWSFTAGQEVTQAWNATVSSSEGIVTAENMSYNAELGTDETVSFGFNGSWSGTNPEPTSFTLNGVSCTGDIATPSPSVSPSVSPSPSPTSSPRPSDPMAMVAAMEPGWNLGNTLDAIPDETAWGNPLTSEALLQQVRSQGYNSIRLPITWSNRHGPAPDYTIDPDWLDRVREIVDWSLAEDFYVMINLHHDSWQWINAYPNDPTTVMDRYTALWTQLADAFRDYPKELVFESINEPQFADTSDAEGDQLVHEFNVEFHRIVRESGGNNTDRLLVLPTLHTSTDQARLDALLTTFDQLDDANLVATVHFYGWWPFSVNIAGGTHYDATVEQDLIDTFDRVHDTFVANDIPVIIGEWALLNWDHTRPGVIQRGEFLKFLEAVGYHARTRELTTMVWDAGQFLHREELQWRDQGVYEMFKASWTSRSGTASADHVYVPQSGSITSRDLTLNQNGLSFQGLWQDDEQLAEGSDYTVAGDTLTLTGPAMTRLVDDRAYGVNSTIEARFSQGTPWQINIITYDTPTQTTATGTTSSFAIPTEFHGDQLATMAARYADGSNAGPAEWTPFKEFWQHFQPDYDAGAIILKPEFFDEVDDGQVTLTFHFWSGTQITYEIVKSGSTVTGSTG</sequence>
<dbReference type="PROSITE" id="PS00561">
    <property type="entry name" value="CBM2_A"/>
    <property type="match status" value="1"/>
</dbReference>
<feature type="signal peptide" evidence="10">
    <location>
        <begin position="1"/>
        <end position="34"/>
    </location>
</feature>
<organism evidence="12 13">
    <name type="scientific">Natronosporangium hydrolyticum</name>
    <dbReference type="NCBI Taxonomy" id="2811111"/>
    <lineage>
        <taxon>Bacteria</taxon>
        <taxon>Bacillati</taxon>
        <taxon>Actinomycetota</taxon>
        <taxon>Actinomycetes</taxon>
        <taxon>Micromonosporales</taxon>
        <taxon>Micromonosporaceae</taxon>
        <taxon>Natronosporangium</taxon>
    </lineage>
</organism>
<keyword evidence="4" id="KW-0378">Hydrolase</keyword>
<dbReference type="Proteomes" id="UP000662857">
    <property type="component" value="Chromosome"/>
</dbReference>
<feature type="compositionally biased region" description="Pro residues" evidence="9">
    <location>
        <begin position="153"/>
        <end position="165"/>
    </location>
</feature>
<reference evidence="12" key="1">
    <citation type="submission" date="2021-02" db="EMBL/GenBank/DDBJ databases">
        <title>Natrosporangium hydrolyticum gen. nov., sp. nov, a haloalkaliphilic actinobacterium from a soda solonchak soil.</title>
        <authorList>
            <person name="Sorokin D.Y."/>
            <person name="Khijniak T.V."/>
            <person name="Zakharycheva A.P."/>
            <person name="Boueva O.V."/>
            <person name="Ariskina E.V."/>
            <person name="Hahnke R.L."/>
            <person name="Bunk B."/>
            <person name="Sproer C."/>
            <person name="Schumann P."/>
            <person name="Evtushenko L.I."/>
            <person name="Kublanov I.V."/>
        </authorList>
    </citation>
    <scope>NUCLEOTIDE SEQUENCE</scope>
    <source>
        <strain evidence="12">DSM 106523</strain>
    </source>
</reference>
<dbReference type="InterPro" id="IPR050386">
    <property type="entry name" value="Glycosyl_hydrolase_5"/>
</dbReference>
<dbReference type="InterPro" id="IPR008965">
    <property type="entry name" value="CBM2/CBM3_carb-bd_dom_sf"/>
</dbReference>
<accession>A0A895YRI6</accession>
<proteinExistence type="predicted"/>
<dbReference type="SUPFAM" id="SSF81296">
    <property type="entry name" value="E set domains"/>
    <property type="match status" value="1"/>
</dbReference>
<dbReference type="InterPro" id="IPR012291">
    <property type="entry name" value="CBM2_carb-bd_dom_sf"/>
</dbReference>
<protein>
    <recommendedName>
        <fullName evidence="2">cellulase</fullName>
        <ecNumber evidence="2">3.2.1.4</ecNumber>
    </recommendedName>
</protein>
<dbReference type="InterPro" id="IPR001919">
    <property type="entry name" value="CBD2"/>
</dbReference>
<dbReference type="Gene3D" id="2.60.40.290">
    <property type="match status" value="1"/>
</dbReference>
<evidence type="ECO:0000313" key="13">
    <source>
        <dbReference type="Proteomes" id="UP000662857"/>
    </source>
</evidence>
<dbReference type="Pfam" id="PF00150">
    <property type="entry name" value="Cellulase"/>
    <property type="match status" value="1"/>
</dbReference>
<dbReference type="GO" id="GO:0005576">
    <property type="term" value="C:extracellular region"/>
    <property type="evidence" value="ECO:0007669"/>
    <property type="project" value="TreeGrafter"/>
</dbReference>
<dbReference type="GO" id="GO:0008422">
    <property type="term" value="F:beta-glucosidase activity"/>
    <property type="evidence" value="ECO:0007669"/>
    <property type="project" value="TreeGrafter"/>
</dbReference>
<dbReference type="InterPro" id="IPR040946">
    <property type="entry name" value="CBM46"/>
</dbReference>
<gene>
    <name evidence="12" type="ORF">JQS43_10870</name>
</gene>
<feature type="compositionally biased region" description="Low complexity" evidence="9">
    <location>
        <begin position="143"/>
        <end position="152"/>
    </location>
</feature>
<dbReference type="SMART" id="SM00637">
    <property type="entry name" value="CBD_II"/>
    <property type="match status" value="1"/>
</dbReference>
<comment type="catalytic activity">
    <reaction evidence="1">
        <text>Endohydrolysis of (1-&gt;4)-beta-D-glucosidic linkages in cellulose, lichenin and cereal beta-D-glucans.</text>
        <dbReference type="EC" id="3.2.1.4"/>
    </reaction>
</comment>
<evidence type="ECO:0000256" key="1">
    <source>
        <dbReference type="ARBA" id="ARBA00000966"/>
    </source>
</evidence>
<dbReference type="GO" id="GO:0030245">
    <property type="term" value="P:cellulose catabolic process"/>
    <property type="evidence" value="ECO:0007669"/>
    <property type="project" value="UniProtKB-KW"/>
</dbReference>
<evidence type="ECO:0000256" key="3">
    <source>
        <dbReference type="ARBA" id="ARBA00022729"/>
    </source>
</evidence>
<dbReference type="InterPro" id="IPR017853">
    <property type="entry name" value="GH"/>
</dbReference>
<keyword evidence="3 10" id="KW-0732">Signal</keyword>
<dbReference type="Gene3D" id="3.20.20.80">
    <property type="entry name" value="Glycosidases"/>
    <property type="match status" value="1"/>
</dbReference>
<dbReference type="Gene3D" id="2.60.40.10">
    <property type="entry name" value="Immunoglobulins"/>
    <property type="match status" value="1"/>
</dbReference>
<dbReference type="Pfam" id="PF03442">
    <property type="entry name" value="CBM_X2"/>
    <property type="match status" value="1"/>
</dbReference>
<dbReference type="InterPro" id="IPR014756">
    <property type="entry name" value="Ig_E-set"/>
</dbReference>
<dbReference type="InterPro" id="IPR013783">
    <property type="entry name" value="Ig-like_fold"/>
</dbReference>
<dbReference type="AlphaFoldDB" id="A0A895YRI6"/>
<dbReference type="InterPro" id="IPR001547">
    <property type="entry name" value="Glyco_hydro_5"/>
</dbReference>
<dbReference type="InterPro" id="IPR018366">
    <property type="entry name" value="CBM2_CS"/>
</dbReference>
<dbReference type="SUPFAM" id="SSF49384">
    <property type="entry name" value="Carbohydrate-binding domain"/>
    <property type="match status" value="1"/>
</dbReference>
<dbReference type="GO" id="GO:0030247">
    <property type="term" value="F:polysaccharide binding"/>
    <property type="evidence" value="ECO:0007669"/>
    <property type="project" value="UniProtKB-UniRule"/>
</dbReference>
<dbReference type="PROSITE" id="PS51173">
    <property type="entry name" value="CBM2"/>
    <property type="match status" value="1"/>
</dbReference>
<dbReference type="SUPFAM" id="SSF51445">
    <property type="entry name" value="(Trans)glycosidases"/>
    <property type="match status" value="1"/>
</dbReference>
<dbReference type="KEGG" id="nhy:JQS43_10870"/>
<evidence type="ECO:0000259" key="11">
    <source>
        <dbReference type="PROSITE" id="PS51173"/>
    </source>
</evidence>
<feature type="domain" description="CBM2" evidence="11">
    <location>
        <begin position="31"/>
        <end position="140"/>
    </location>
</feature>
<evidence type="ECO:0000256" key="2">
    <source>
        <dbReference type="ARBA" id="ARBA00012601"/>
    </source>
</evidence>
<keyword evidence="6" id="KW-0119">Carbohydrate metabolism</keyword>
<keyword evidence="13" id="KW-1185">Reference proteome</keyword>
<evidence type="ECO:0000256" key="6">
    <source>
        <dbReference type="ARBA" id="ARBA00023277"/>
    </source>
</evidence>
<dbReference type="InterPro" id="IPR005102">
    <property type="entry name" value="Carbo-bd_X2"/>
</dbReference>
<evidence type="ECO:0000256" key="10">
    <source>
        <dbReference type="SAM" id="SignalP"/>
    </source>
</evidence>
<dbReference type="Pfam" id="PF18448">
    <property type="entry name" value="CBM46"/>
    <property type="match status" value="1"/>
</dbReference>
<feature type="chain" id="PRO_5034554671" description="cellulase" evidence="10">
    <location>
        <begin position="35"/>
        <end position="692"/>
    </location>
</feature>
<dbReference type="PANTHER" id="PTHR31297:SF17">
    <property type="entry name" value="ENDOGLUCANASE"/>
    <property type="match status" value="1"/>
</dbReference>
<evidence type="ECO:0000256" key="8">
    <source>
        <dbReference type="ARBA" id="ARBA00023326"/>
    </source>
</evidence>
<dbReference type="EC" id="3.2.1.4" evidence="2"/>